<dbReference type="HOGENOM" id="CLU_187673_0_0_6"/>
<accession>A0A068R3E9</accession>
<dbReference type="Proteomes" id="UP000032735">
    <property type="component" value="Chromosome"/>
</dbReference>
<dbReference type="AlphaFoldDB" id="A0A068R3E9"/>
<name>A0A068R3E9_9GAMM</name>
<evidence type="ECO:0000313" key="1">
    <source>
        <dbReference type="EMBL" id="CDG20650.1"/>
    </source>
</evidence>
<protein>
    <submittedName>
        <fullName evidence="1">Uncharacterized protein</fullName>
    </submittedName>
</protein>
<evidence type="ECO:0000313" key="2">
    <source>
        <dbReference type="Proteomes" id="UP000032735"/>
    </source>
</evidence>
<dbReference type="EMBL" id="FO704551">
    <property type="protein sequence ID" value="CDG20650.1"/>
    <property type="molecule type" value="Genomic_DNA"/>
</dbReference>
<keyword evidence="2" id="KW-1185">Reference proteome</keyword>
<dbReference type="RefSeq" id="WP_045958003.1">
    <property type="nucleotide sequence ID" value="NZ_FO704551.1"/>
</dbReference>
<gene>
    <name evidence="1" type="ORF">XPG1_0995</name>
</gene>
<proteinExistence type="predicted"/>
<reference evidence="1 2" key="1">
    <citation type="submission" date="2013-07" db="EMBL/GenBank/DDBJ databases">
        <authorList>
            <person name="Genoscope - CEA"/>
        </authorList>
    </citation>
    <scope>NUCLEOTIDE SEQUENCE [LARGE SCALE GENOMIC DNA]</scope>
    <source>
        <strain evidence="1 2">G6</strain>
    </source>
</reference>
<organism evidence="1 2">
    <name type="scientific">Xenorhabdus poinarii G6</name>
    <dbReference type="NCBI Taxonomy" id="1354304"/>
    <lineage>
        <taxon>Bacteria</taxon>
        <taxon>Pseudomonadati</taxon>
        <taxon>Pseudomonadota</taxon>
        <taxon>Gammaproteobacteria</taxon>
        <taxon>Enterobacterales</taxon>
        <taxon>Morganellaceae</taxon>
        <taxon>Xenorhabdus</taxon>
    </lineage>
</organism>
<dbReference type="STRING" id="1354304.XPG1_0995"/>
<dbReference type="OrthoDB" id="6460757at2"/>
<dbReference type="KEGG" id="xpo:XPG1_0995"/>
<sequence length="69" mass="8199">MSTQYKEDDLLTPEEVCKLLGGITPKTLADWNNKHRHKKILAPIRYTNKVVRYEYKNVIAFREKCRAVY</sequence>